<dbReference type="InterPro" id="IPR019882">
    <property type="entry name" value="CHP03643"/>
</dbReference>
<dbReference type="AlphaFoldDB" id="A0A0U1NMX7"/>
<proteinExistence type="predicted"/>
<evidence type="ECO:0000313" key="2">
    <source>
        <dbReference type="Proteomes" id="UP000048949"/>
    </source>
</evidence>
<evidence type="ECO:0008006" key="3">
    <source>
        <dbReference type="Google" id="ProtNLM"/>
    </source>
</evidence>
<accession>A0A0U1NMX7</accession>
<keyword evidence="2" id="KW-1185">Reference proteome</keyword>
<dbReference type="Pfam" id="PF10985">
    <property type="entry name" value="DUF2805"/>
    <property type="match status" value="1"/>
</dbReference>
<dbReference type="RefSeq" id="WP_233488204.1">
    <property type="nucleotide sequence ID" value="NZ_CBFHGK010000004.1"/>
</dbReference>
<dbReference type="Proteomes" id="UP000048949">
    <property type="component" value="Unassembled WGS sequence"/>
</dbReference>
<dbReference type="STRING" id="282199.GCA_001049735_01903"/>
<protein>
    <recommendedName>
        <fullName evidence="3">TIGR03643 family protein</fullName>
    </recommendedName>
</protein>
<gene>
    <name evidence="1" type="ORF">NIG5292_01904</name>
</gene>
<reference evidence="1 2" key="1">
    <citation type="submission" date="2015-04" db="EMBL/GenBank/DDBJ databases">
        <authorList>
            <person name="Syromyatnikov M.Y."/>
            <person name="Popov V.N."/>
        </authorList>
    </citation>
    <scope>NUCLEOTIDE SEQUENCE [LARGE SCALE GENOMIC DNA]</scope>
    <source>
        <strain evidence="1 2">CECT 5292</strain>
    </source>
</reference>
<sequence>MSGSMTDLSEADISAIIEMALSDHTAFADIEREYGLKDKEVKALMRSNLKTSSYRTWRKRVRTFGDRRAHYK</sequence>
<evidence type="ECO:0000313" key="1">
    <source>
        <dbReference type="EMBL" id="CRK75849.1"/>
    </source>
</evidence>
<organism evidence="1 2">
    <name type="scientific">Nereida ignava</name>
    <dbReference type="NCBI Taxonomy" id="282199"/>
    <lineage>
        <taxon>Bacteria</taxon>
        <taxon>Pseudomonadati</taxon>
        <taxon>Pseudomonadota</taxon>
        <taxon>Alphaproteobacteria</taxon>
        <taxon>Rhodobacterales</taxon>
        <taxon>Roseobacteraceae</taxon>
        <taxon>Nereida</taxon>
    </lineage>
</organism>
<dbReference type="EMBL" id="CVQV01000009">
    <property type="protein sequence ID" value="CRK75849.1"/>
    <property type="molecule type" value="Genomic_DNA"/>
</dbReference>
<name>A0A0U1NMX7_9RHOB</name>
<dbReference type="NCBIfam" id="TIGR03643">
    <property type="entry name" value="TIGR03643 family protein"/>
    <property type="match status" value="1"/>
</dbReference>